<proteinExistence type="predicted"/>
<dbReference type="RefSeq" id="WP_044856354.1">
    <property type="nucleotide sequence ID" value="NZ_CP016174.1"/>
</dbReference>
<gene>
    <name evidence="1" type="ORF">SD37_34915</name>
</gene>
<keyword evidence="2" id="KW-1185">Reference proteome</keyword>
<sequence>MNGSDPTARAAIHSGNGDVLGAALAQLEGNDADIIVLREAFEVPMTVIIRLYKATRQQVLPDFDYLGHVHGIMAGARHQVRDFLAQEGFTADDLDWHNSAAVRDIGARYRVHHLVPCQHCGDSKIPMLSRTGRPREYCSDACRQAAYRRRQANPAAAAAYLDDPAAGLRPCFAGFERSIPADSRFKLVALEKSGAISMERITINAASDAKFEHHIEDHLWWRRWSPQSPFLHAARAALAHLRSRGLNLDEVFLHGQDIHSEITPYAVGFTCRYLPAMRRVFVRFGGTEWIEFPRVSTGPTLPCLRIRALDHVKLSTFKQHSLDAM</sequence>
<dbReference type="KEGG" id="aori:SD37_34915"/>
<organism evidence="1 2">
    <name type="scientific">Amycolatopsis orientalis</name>
    <name type="common">Nocardia orientalis</name>
    <dbReference type="NCBI Taxonomy" id="31958"/>
    <lineage>
        <taxon>Bacteria</taxon>
        <taxon>Bacillati</taxon>
        <taxon>Actinomycetota</taxon>
        <taxon>Actinomycetes</taxon>
        <taxon>Pseudonocardiales</taxon>
        <taxon>Pseudonocardiaceae</taxon>
        <taxon>Amycolatopsis</taxon>
    </lineage>
</organism>
<protein>
    <submittedName>
        <fullName evidence="1">Uncharacterized protein</fullName>
    </submittedName>
</protein>
<accession>A0A193C6Q5</accession>
<evidence type="ECO:0000313" key="1">
    <source>
        <dbReference type="EMBL" id="ANN20281.1"/>
    </source>
</evidence>
<dbReference type="Proteomes" id="UP000093695">
    <property type="component" value="Chromosome"/>
</dbReference>
<evidence type="ECO:0000313" key="2">
    <source>
        <dbReference type="Proteomes" id="UP000093695"/>
    </source>
</evidence>
<dbReference type="AlphaFoldDB" id="A0A193C6Q5"/>
<dbReference type="EMBL" id="CP016174">
    <property type="protein sequence ID" value="ANN20281.1"/>
    <property type="molecule type" value="Genomic_DNA"/>
</dbReference>
<reference evidence="1 2" key="1">
    <citation type="journal article" date="2015" name="Genome Announc.">
        <title>Draft Genome Sequence of Norvancomycin-Producing Strain Amycolatopsis orientalis CPCC200066.</title>
        <authorList>
            <person name="Lei X."/>
            <person name="Yuan F."/>
            <person name="Shi Y."/>
            <person name="Li X."/>
            <person name="Wang L."/>
            <person name="Hong B."/>
        </authorList>
    </citation>
    <scope>NUCLEOTIDE SEQUENCE [LARGE SCALE GENOMIC DNA]</scope>
    <source>
        <strain evidence="1 2">B-37</strain>
    </source>
</reference>
<name>A0A193C6Q5_AMYOR</name>